<dbReference type="RefSeq" id="WP_199393961.1">
    <property type="nucleotide sequence ID" value="NZ_JAEMHK010000003.1"/>
</dbReference>
<dbReference type="InterPro" id="IPR005119">
    <property type="entry name" value="LysR_subst-bd"/>
</dbReference>
<comment type="caution">
    <text evidence="6">The sequence shown here is derived from an EMBL/GenBank/DDBJ whole genome shotgun (WGS) entry which is preliminary data.</text>
</comment>
<evidence type="ECO:0000256" key="4">
    <source>
        <dbReference type="ARBA" id="ARBA00023163"/>
    </source>
</evidence>
<name>A0ABS0YN71_9BACT</name>
<evidence type="ECO:0000313" key="7">
    <source>
        <dbReference type="Proteomes" id="UP000641025"/>
    </source>
</evidence>
<dbReference type="InterPro" id="IPR000847">
    <property type="entry name" value="LysR_HTH_N"/>
</dbReference>
<sequence length="296" mass="32223">MSLRSLRILTAVASKGSFAAAAEQLCLTQSAISLQMKNLEAELGVPLFERTGRGTKLNLNGKLVVERAREILDLYDGIRTELSPSGAIRGVLTLGAVPTVITGALPPVLGRLRQDHQEMQVRLVSGLSAELVRQVEQGDLDAALTTEPPFAVPVQYQWQPYDAEPCFVVAPKGSVAATAAELFAAYPFVRFDKTAWAGALTDAQLLAQGIRPREVMEVDSLEAATTLVQEGLGIAVVPLNRRRLEEAQAHFTLTPFGSPQLTRRVGMYQKRHHPRLALTQLVLDGLCRECGYLKNT</sequence>
<keyword evidence="2" id="KW-0805">Transcription regulation</keyword>
<gene>
    <name evidence="6" type="ORF">JFN90_04725</name>
</gene>
<keyword evidence="4" id="KW-0804">Transcription</keyword>
<feature type="domain" description="HTH lysR-type" evidence="5">
    <location>
        <begin position="1"/>
        <end position="58"/>
    </location>
</feature>
<evidence type="ECO:0000256" key="1">
    <source>
        <dbReference type="ARBA" id="ARBA00009437"/>
    </source>
</evidence>
<keyword evidence="3" id="KW-0238">DNA-binding</keyword>
<protein>
    <submittedName>
        <fullName evidence="6">LysR family transcriptional regulator</fullName>
    </submittedName>
</protein>
<evidence type="ECO:0000313" key="6">
    <source>
        <dbReference type="EMBL" id="MBJ6799439.1"/>
    </source>
</evidence>
<proteinExistence type="inferred from homology"/>
<dbReference type="SUPFAM" id="SSF46785">
    <property type="entry name" value="Winged helix' DNA-binding domain"/>
    <property type="match status" value="1"/>
</dbReference>
<evidence type="ECO:0000256" key="2">
    <source>
        <dbReference type="ARBA" id="ARBA00023015"/>
    </source>
</evidence>
<dbReference type="SUPFAM" id="SSF53850">
    <property type="entry name" value="Periplasmic binding protein-like II"/>
    <property type="match status" value="1"/>
</dbReference>
<keyword evidence="7" id="KW-1185">Reference proteome</keyword>
<dbReference type="Pfam" id="PF03466">
    <property type="entry name" value="LysR_substrate"/>
    <property type="match status" value="1"/>
</dbReference>
<dbReference type="PANTHER" id="PTHR30126">
    <property type="entry name" value="HTH-TYPE TRANSCRIPTIONAL REGULATOR"/>
    <property type="match status" value="1"/>
</dbReference>
<evidence type="ECO:0000259" key="5">
    <source>
        <dbReference type="PROSITE" id="PS50931"/>
    </source>
</evidence>
<accession>A0ABS0YN71</accession>
<reference evidence="6 7" key="1">
    <citation type="submission" date="2020-12" db="EMBL/GenBank/DDBJ databases">
        <title>Geomonas sp. Red259, isolated from paddy soil.</title>
        <authorList>
            <person name="Xu Z."/>
            <person name="Zhang Z."/>
            <person name="Masuda Y."/>
            <person name="Itoh H."/>
            <person name="Senoo K."/>
        </authorList>
    </citation>
    <scope>NUCLEOTIDE SEQUENCE [LARGE SCALE GENOMIC DNA]</scope>
    <source>
        <strain evidence="6 7">Red259</strain>
    </source>
</reference>
<organism evidence="6 7">
    <name type="scientific">Geomonas propionica</name>
    <dbReference type="NCBI Taxonomy" id="2798582"/>
    <lineage>
        <taxon>Bacteria</taxon>
        <taxon>Pseudomonadati</taxon>
        <taxon>Thermodesulfobacteriota</taxon>
        <taxon>Desulfuromonadia</taxon>
        <taxon>Geobacterales</taxon>
        <taxon>Geobacteraceae</taxon>
        <taxon>Geomonas</taxon>
    </lineage>
</organism>
<dbReference type="PROSITE" id="PS50931">
    <property type="entry name" value="HTH_LYSR"/>
    <property type="match status" value="1"/>
</dbReference>
<dbReference type="PANTHER" id="PTHR30126:SF94">
    <property type="entry name" value="LYSR FAMILY TRANSCRIPTIONAL REGULATOR"/>
    <property type="match status" value="1"/>
</dbReference>
<dbReference type="EMBL" id="JAEMHK010000003">
    <property type="protein sequence ID" value="MBJ6799439.1"/>
    <property type="molecule type" value="Genomic_DNA"/>
</dbReference>
<dbReference type="Proteomes" id="UP000641025">
    <property type="component" value="Unassembled WGS sequence"/>
</dbReference>
<dbReference type="InterPro" id="IPR036388">
    <property type="entry name" value="WH-like_DNA-bd_sf"/>
</dbReference>
<dbReference type="Pfam" id="PF00126">
    <property type="entry name" value="HTH_1"/>
    <property type="match status" value="1"/>
</dbReference>
<dbReference type="InterPro" id="IPR036390">
    <property type="entry name" value="WH_DNA-bd_sf"/>
</dbReference>
<dbReference type="PRINTS" id="PR00039">
    <property type="entry name" value="HTHLYSR"/>
</dbReference>
<comment type="similarity">
    <text evidence="1">Belongs to the LysR transcriptional regulatory family.</text>
</comment>
<dbReference type="Gene3D" id="1.10.10.10">
    <property type="entry name" value="Winged helix-like DNA-binding domain superfamily/Winged helix DNA-binding domain"/>
    <property type="match status" value="1"/>
</dbReference>
<evidence type="ECO:0000256" key="3">
    <source>
        <dbReference type="ARBA" id="ARBA00023125"/>
    </source>
</evidence>
<dbReference type="Gene3D" id="3.40.190.290">
    <property type="match status" value="1"/>
</dbReference>